<comment type="catalytic activity">
    <reaction evidence="9 10">
        <text>beta-D-fructose 6-phosphate + diphosphate = beta-D-fructose 1,6-bisphosphate + phosphate + H(+)</text>
        <dbReference type="Rhea" id="RHEA:13613"/>
        <dbReference type="ChEBI" id="CHEBI:15378"/>
        <dbReference type="ChEBI" id="CHEBI:32966"/>
        <dbReference type="ChEBI" id="CHEBI:33019"/>
        <dbReference type="ChEBI" id="CHEBI:43474"/>
        <dbReference type="ChEBI" id="CHEBI:57634"/>
        <dbReference type="EC" id="2.7.1.90"/>
    </reaction>
</comment>
<comment type="similarity">
    <text evidence="10">Belongs to the phosphofructokinase type A (PFKA) family. PPi-dependent PFK group II subfamily. Clade 'Short' sub-subfamily.</text>
</comment>
<dbReference type="GO" id="GO:0005829">
    <property type="term" value="C:cytosol"/>
    <property type="evidence" value="ECO:0007669"/>
    <property type="project" value="TreeGrafter"/>
</dbReference>
<dbReference type="InterPro" id="IPR011403">
    <property type="entry name" value="PPi-PFK_TM0289"/>
</dbReference>
<name>A0A7V2ZJ54_9BACT</name>
<dbReference type="EMBL" id="DSUJ01000008">
    <property type="protein sequence ID" value="HFI90895.1"/>
    <property type="molecule type" value="Genomic_DNA"/>
</dbReference>
<sequence length="462" mass="51034">MTIAPKKLAILVGGGPAPGINSVIGAATIRAAVEGIEVLGIKDGFQWIMEGDITRVKELTIHNVSRIHFRGGSYIGISRANPTKDKRHLENTVTSLLRLNVDKLITIGGDDTAYSALKVNEMAAGRIRVVHVPKTIDNDLDLPHGIPTFGFQTARHIGVDIVKNLMVDAQTTSRWYFVISMGRKAGHLALGIGKATGATITLIPEEFTGKEIKLNHIVDILVGAIIKRLSYGRPDGVAIIAEGLVEHLNPADLEDLVTVERDAHDNIRIAEINFGEILKAKVQERLKQFGLKATIVAKNIGYELRCADPIPFDMEYTRDLGFAAAQFILNGGSGAMVSIQNGRFVPLYFNEILDPKTKRTKVRMVDPSSESFYIARRYMLRLNQADFDDPHELAKLAATAGLSIEDFKNQFYYLIENDLLYKYIREGKIELASQDSNWAYNPPVASRDAENELNGETMLPNL</sequence>
<comment type="subcellular location">
    <subcellularLocation>
        <location evidence="10">Cytoplasm</location>
    </subcellularLocation>
</comment>
<dbReference type="EC" id="2.7.1.90" evidence="10"/>
<dbReference type="SUPFAM" id="SSF53784">
    <property type="entry name" value="Phosphofructokinase"/>
    <property type="match status" value="1"/>
</dbReference>
<feature type="binding site" evidence="10">
    <location>
        <position position="242"/>
    </location>
    <ligand>
        <name>substrate</name>
    </ligand>
</feature>
<dbReference type="HAMAP" id="MF_01979">
    <property type="entry name" value="Phosphofructokinase_II_Short"/>
    <property type="match status" value="1"/>
</dbReference>
<evidence type="ECO:0000256" key="5">
    <source>
        <dbReference type="ARBA" id="ARBA00022723"/>
    </source>
</evidence>
<dbReference type="PANTHER" id="PTHR43650:SF1">
    <property type="entry name" value="PYROPHOSPHATE--FRUCTOSE 6-PHOSPHATE 1-PHOSPHOTRANSFERASE SUBUNIT BETA 2"/>
    <property type="match status" value="1"/>
</dbReference>
<dbReference type="PIRSF" id="PIRSF036482">
    <property type="entry name" value="PPi_PFK_TM0289"/>
    <property type="match status" value="1"/>
</dbReference>
<evidence type="ECO:0000256" key="10">
    <source>
        <dbReference type="HAMAP-Rule" id="MF_01979"/>
    </source>
</evidence>
<feature type="site" description="Important for catalytic activity; stabilizes the transition state when the phosphoryl donor is PPi" evidence="10">
    <location>
        <position position="134"/>
    </location>
</feature>
<reference evidence="12" key="1">
    <citation type="journal article" date="2020" name="mSystems">
        <title>Genome- and Community-Level Interaction Insights into Carbon Utilization and Element Cycling Functions of Hydrothermarchaeota in Hydrothermal Sediment.</title>
        <authorList>
            <person name="Zhou Z."/>
            <person name="Liu Y."/>
            <person name="Xu W."/>
            <person name="Pan J."/>
            <person name="Luo Z.H."/>
            <person name="Li M."/>
        </authorList>
    </citation>
    <scope>NUCLEOTIDE SEQUENCE [LARGE SCALE GENOMIC DNA]</scope>
    <source>
        <strain evidence="12">SpSt-479</strain>
    </source>
</reference>
<dbReference type="InterPro" id="IPR054846">
    <property type="entry name" value="PFKA_PPi_Ttgales"/>
</dbReference>
<dbReference type="Pfam" id="PF00365">
    <property type="entry name" value="PFK"/>
    <property type="match status" value="1"/>
</dbReference>
<organism evidence="12">
    <name type="scientific">Ignavibacterium album</name>
    <dbReference type="NCBI Taxonomy" id="591197"/>
    <lineage>
        <taxon>Bacteria</taxon>
        <taxon>Pseudomonadati</taxon>
        <taxon>Ignavibacteriota</taxon>
        <taxon>Ignavibacteria</taxon>
        <taxon>Ignavibacteriales</taxon>
        <taxon>Ignavibacteriaceae</taxon>
        <taxon>Ignavibacterium</taxon>
    </lineage>
</organism>
<evidence type="ECO:0000256" key="1">
    <source>
        <dbReference type="ARBA" id="ARBA00001946"/>
    </source>
</evidence>
<accession>A0A7V2ZJ54</accession>
<feature type="site" description="Important for catalytic activity and substrate specificity; stabilizes the transition state when the phosphoryl donor is PPi; prevents ATP from binding by mimicking the alpha-phosphate group of ATP" evidence="10">
    <location>
        <position position="111"/>
    </location>
</feature>
<comment type="caution">
    <text evidence="12">The sequence shown here is derived from an EMBL/GenBank/DDBJ whole genome shotgun (WGS) entry which is preliminary data.</text>
</comment>
<comment type="cofactor">
    <cofactor evidence="1 10">
        <name>Mg(2+)</name>
        <dbReference type="ChEBI" id="CHEBI:18420"/>
    </cofactor>
</comment>
<evidence type="ECO:0000256" key="3">
    <source>
        <dbReference type="ARBA" id="ARBA00022490"/>
    </source>
</evidence>
<evidence type="ECO:0000256" key="2">
    <source>
        <dbReference type="ARBA" id="ARBA00003138"/>
    </source>
</evidence>
<dbReference type="GO" id="GO:0009749">
    <property type="term" value="P:response to glucose"/>
    <property type="evidence" value="ECO:0007669"/>
    <property type="project" value="TreeGrafter"/>
</dbReference>
<dbReference type="AlphaFoldDB" id="A0A7V2ZJ54"/>
<dbReference type="Gene3D" id="3.40.50.450">
    <property type="match status" value="1"/>
</dbReference>
<evidence type="ECO:0000313" key="12">
    <source>
        <dbReference type="EMBL" id="HFI90895.1"/>
    </source>
</evidence>
<feature type="binding site" evidence="10">
    <location>
        <position position="15"/>
    </location>
    <ligand>
        <name>diphosphate</name>
        <dbReference type="ChEBI" id="CHEBI:33019"/>
    </ligand>
</feature>
<protein>
    <recommendedName>
        <fullName evidence="10">Pyrophosphate--fructose 6-phosphate 1-phosphotransferase</fullName>
        <ecNumber evidence="10">2.7.1.90</ecNumber>
    </recommendedName>
    <alternativeName>
        <fullName evidence="10">6-phosphofructokinase, pyrophosphate dependent</fullName>
    </alternativeName>
    <alternativeName>
        <fullName evidence="10">PPi-dependent phosphofructokinase</fullName>
        <shortName evidence="10">PPi-PFK</shortName>
    </alternativeName>
    <alternativeName>
        <fullName evidence="10">Pyrophosphate-dependent 6-phosphofructose-1-kinase</fullName>
    </alternativeName>
</protein>
<comment type="pathway">
    <text evidence="10">Carbohydrate degradation; glycolysis; D-glyceraldehyde 3-phosphate and glycerone phosphate from D-glucose: step 3/4.</text>
</comment>
<comment type="subunit">
    <text evidence="10">Homodimer.</text>
</comment>
<dbReference type="InterPro" id="IPR000023">
    <property type="entry name" value="Phosphofructokinase_dom"/>
</dbReference>
<dbReference type="UniPathway" id="UPA00109">
    <property type="reaction ID" value="UER00182"/>
</dbReference>
<dbReference type="GO" id="GO:0006002">
    <property type="term" value="P:fructose 6-phosphate metabolic process"/>
    <property type="evidence" value="ECO:0007669"/>
    <property type="project" value="InterPro"/>
</dbReference>
<dbReference type="NCBIfam" id="NF041103">
    <property type="entry name" value="PFKA_PPi_Ttgales"/>
    <property type="match status" value="1"/>
</dbReference>
<feature type="binding site" evidence="10">
    <location>
        <position position="110"/>
    </location>
    <ligand>
        <name>Mg(2+)</name>
        <dbReference type="ChEBI" id="CHEBI:18420"/>
        <note>catalytic</note>
    </ligand>
</feature>
<evidence type="ECO:0000256" key="8">
    <source>
        <dbReference type="ARBA" id="ARBA00023152"/>
    </source>
</evidence>
<dbReference type="GO" id="GO:0047334">
    <property type="term" value="F:diphosphate-fructose-6-phosphate 1-phosphotransferase activity"/>
    <property type="evidence" value="ECO:0007669"/>
    <property type="project" value="UniProtKB-EC"/>
</dbReference>
<dbReference type="Gene3D" id="3.40.50.460">
    <property type="entry name" value="Phosphofructokinase domain"/>
    <property type="match status" value="1"/>
</dbReference>
<gene>
    <name evidence="10" type="primary">pfp</name>
    <name evidence="12" type="ORF">ENS31_05095</name>
</gene>
<dbReference type="PRINTS" id="PR00476">
    <property type="entry name" value="PHFRCTKINASE"/>
</dbReference>
<feature type="active site" description="Proton acceptor" evidence="10">
    <location>
        <position position="137"/>
    </location>
</feature>
<dbReference type="InterPro" id="IPR022953">
    <property type="entry name" value="ATP_PFK"/>
</dbReference>
<evidence type="ECO:0000256" key="9">
    <source>
        <dbReference type="ARBA" id="ARBA00048072"/>
    </source>
</evidence>
<keyword evidence="6 10" id="KW-0418">Kinase</keyword>
<comment type="activity regulation">
    <text evidence="10">Non-allosteric.</text>
</comment>
<keyword evidence="7 10" id="KW-0460">Magnesium</keyword>
<evidence type="ECO:0000256" key="6">
    <source>
        <dbReference type="ARBA" id="ARBA00022777"/>
    </source>
</evidence>
<feature type="binding site" evidence="10">
    <location>
        <begin position="181"/>
        <end position="183"/>
    </location>
    <ligand>
        <name>substrate</name>
    </ligand>
</feature>
<keyword evidence="5 10" id="KW-0479">Metal-binding</keyword>
<proteinExistence type="inferred from homology"/>
<evidence type="ECO:0000259" key="11">
    <source>
        <dbReference type="Pfam" id="PF00365"/>
    </source>
</evidence>
<keyword evidence="3 10" id="KW-0963">Cytoplasm</keyword>
<feature type="domain" description="Phosphofructokinase" evidence="11">
    <location>
        <begin position="7"/>
        <end position="328"/>
    </location>
</feature>
<feature type="binding site" evidence="10">
    <location>
        <begin position="302"/>
        <end position="305"/>
    </location>
    <ligand>
        <name>substrate</name>
    </ligand>
</feature>
<dbReference type="PANTHER" id="PTHR43650">
    <property type="entry name" value="PYROPHOSPHATE--FRUCTOSE 6-PHOSPHATE 1-PHOSPHOTRANSFERASE"/>
    <property type="match status" value="1"/>
</dbReference>
<evidence type="ECO:0000256" key="4">
    <source>
        <dbReference type="ARBA" id="ARBA00022679"/>
    </source>
</evidence>
<keyword evidence="4 10" id="KW-0808">Transferase</keyword>
<keyword evidence="8 10" id="KW-0324">Glycolysis</keyword>
<evidence type="ECO:0000256" key="7">
    <source>
        <dbReference type="ARBA" id="ARBA00022842"/>
    </source>
</evidence>
<dbReference type="GO" id="GO:0046872">
    <property type="term" value="F:metal ion binding"/>
    <property type="evidence" value="ECO:0007669"/>
    <property type="project" value="UniProtKB-KW"/>
</dbReference>
<dbReference type="InterPro" id="IPR035966">
    <property type="entry name" value="PKF_sf"/>
</dbReference>
<feature type="binding site" evidence="10">
    <location>
        <begin position="135"/>
        <end position="137"/>
    </location>
    <ligand>
        <name>substrate</name>
    </ligand>
</feature>
<dbReference type="GO" id="GO:0003872">
    <property type="term" value="F:6-phosphofructokinase activity"/>
    <property type="evidence" value="ECO:0007669"/>
    <property type="project" value="UniProtKB-UniRule"/>
</dbReference>
<comment type="function">
    <text evidence="2 10">Catalyzes the phosphorylation of D-fructose 6-phosphate, the first committing step of glycolysis. Uses inorganic phosphate (PPi) as phosphoryl donor instead of ATP like common ATP-dependent phosphofructokinases (ATP-PFKs), which renders the reaction reversible, and can thus function both in glycolysis and gluconeogenesis. Consistently, PPi-PFK can replace the enzymes of both the forward (ATP-PFK) and reverse (fructose-bisphosphatase (FBPase)) reactions.</text>
</comment>